<dbReference type="GO" id="GO:0000981">
    <property type="term" value="F:DNA-binding transcription factor activity, RNA polymerase II-specific"/>
    <property type="evidence" value="ECO:0007669"/>
    <property type="project" value="TreeGrafter"/>
</dbReference>
<dbReference type="EMBL" id="BTSX01000002">
    <property type="protein sequence ID" value="GMS84456.1"/>
    <property type="molecule type" value="Genomic_DNA"/>
</dbReference>
<comment type="subcellular location">
    <subcellularLocation>
        <location evidence="3">Nucleus</location>
    </subcellularLocation>
</comment>
<dbReference type="InterPro" id="IPR046328">
    <property type="entry name" value="ETS_fam"/>
</dbReference>
<evidence type="ECO:0000313" key="5">
    <source>
        <dbReference type="EMBL" id="GMS84456.1"/>
    </source>
</evidence>
<keyword evidence="3" id="KW-0539">Nucleus</keyword>
<organism evidence="5 6">
    <name type="scientific">Pristionchus entomophagus</name>
    <dbReference type="NCBI Taxonomy" id="358040"/>
    <lineage>
        <taxon>Eukaryota</taxon>
        <taxon>Metazoa</taxon>
        <taxon>Ecdysozoa</taxon>
        <taxon>Nematoda</taxon>
        <taxon>Chromadorea</taxon>
        <taxon>Rhabditida</taxon>
        <taxon>Rhabditina</taxon>
        <taxon>Diplogasteromorpha</taxon>
        <taxon>Diplogasteroidea</taxon>
        <taxon>Neodiplogasteridae</taxon>
        <taxon>Pristionchus</taxon>
    </lineage>
</organism>
<gene>
    <name evidence="5" type="ORF">PENTCL1PPCAC_6631</name>
</gene>
<comment type="similarity">
    <text evidence="1 3">Belongs to the ETS family.</text>
</comment>
<evidence type="ECO:0000313" key="6">
    <source>
        <dbReference type="Proteomes" id="UP001432027"/>
    </source>
</evidence>
<dbReference type="GO" id="GO:0030154">
    <property type="term" value="P:cell differentiation"/>
    <property type="evidence" value="ECO:0007669"/>
    <property type="project" value="TreeGrafter"/>
</dbReference>
<reference evidence="5" key="1">
    <citation type="submission" date="2023-10" db="EMBL/GenBank/DDBJ databases">
        <title>Genome assembly of Pristionchus species.</title>
        <authorList>
            <person name="Yoshida K."/>
            <person name="Sommer R.J."/>
        </authorList>
    </citation>
    <scope>NUCLEOTIDE SEQUENCE</scope>
    <source>
        <strain evidence="5">RS0144</strain>
    </source>
</reference>
<accession>A0AAV5SY48</accession>
<dbReference type="SMART" id="SM00413">
    <property type="entry name" value="ETS"/>
    <property type="match status" value="1"/>
</dbReference>
<evidence type="ECO:0000256" key="1">
    <source>
        <dbReference type="ARBA" id="ARBA00005562"/>
    </source>
</evidence>
<keyword evidence="6" id="KW-1185">Reference proteome</keyword>
<name>A0AAV5SY48_9BILA</name>
<evidence type="ECO:0000256" key="2">
    <source>
        <dbReference type="ARBA" id="ARBA00023125"/>
    </source>
</evidence>
<dbReference type="Proteomes" id="UP001432027">
    <property type="component" value="Unassembled WGS sequence"/>
</dbReference>
<protein>
    <recommendedName>
        <fullName evidence="4">ETS domain-containing protein</fullName>
    </recommendedName>
</protein>
<dbReference type="InterPro" id="IPR036388">
    <property type="entry name" value="WH-like_DNA-bd_sf"/>
</dbReference>
<dbReference type="GO" id="GO:0005634">
    <property type="term" value="C:nucleus"/>
    <property type="evidence" value="ECO:0007669"/>
    <property type="project" value="UniProtKB-SubCell"/>
</dbReference>
<dbReference type="GO" id="GO:0043565">
    <property type="term" value="F:sequence-specific DNA binding"/>
    <property type="evidence" value="ECO:0007669"/>
    <property type="project" value="InterPro"/>
</dbReference>
<dbReference type="PANTHER" id="PTHR11849:SF282">
    <property type="entry name" value="ETV5-RELATED PROTEIN ETS96B"/>
    <property type="match status" value="1"/>
</dbReference>
<dbReference type="AlphaFoldDB" id="A0AAV5SY48"/>
<dbReference type="PROSITE" id="PS50061">
    <property type="entry name" value="ETS_DOMAIN_3"/>
    <property type="match status" value="1"/>
</dbReference>
<dbReference type="SUPFAM" id="SSF46785">
    <property type="entry name" value="Winged helix' DNA-binding domain"/>
    <property type="match status" value="1"/>
</dbReference>
<proteinExistence type="inferred from homology"/>
<feature type="domain" description="ETS" evidence="4">
    <location>
        <begin position="137"/>
        <end position="219"/>
    </location>
</feature>
<evidence type="ECO:0000259" key="4">
    <source>
        <dbReference type="PROSITE" id="PS50061"/>
    </source>
</evidence>
<sequence length="351" mass="40502">MDPPFGYDLSPIALTRTVQSILAPCLYSGPSSSVEYSSHPGHSKHVKIEEKLIKEEEMPSTMLIDRYAETVDTVARSYKLEEIEEKLQVKKPKKGTFAKKKERVKMKKRRLCANPILLKAPLIVKEELSTNQSNGNDQMWWFILKLLMDPANGHIIAWTGQYYSFRVLDKEIFTQMWCDHNDRSRLIEWSSVCRAMRLCYGEKGILTPVSQRDRIWAFIVDISIPLKISREVIQEYIDLHRDVPQNPLIFDDKSDLTKMEELGIDESAREIRMDPSSHHPYIPITVSDPLFCDVDSASLPPSPFVLSPLKLDFSNRPPLMSPLFFKTDSFLSPLSSPYWLPVPIFSSYFHF</sequence>
<dbReference type="InterPro" id="IPR000418">
    <property type="entry name" value="Ets_dom"/>
</dbReference>
<dbReference type="InterPro" id="IPR036390">
    <property type="entry name" value="WH_DNA-bd_sf"/>
</dbReference>
<dbReference type="PANTHER" id="PTHR11849">
    <property type="entry name" value="ETS"/>
    <property type="match status" value="1"/>
</dbReference>
<evidence type="ECO:0000256" key="3">
    <source>
        <dbReference type="RuleBase" id="RU004019"/>
    </source>
</evidence>
<dbReference type="Gene3D" id="1.10.10.10">
    <property type="entry name" value="Winged helix-like DNA-binding domain superfamily/Winged helix DNA-binding domain"/>
    <property type="match status" value="1"/>
</dbReference>
<keyword evidence="2 3" id="KW-0238">DNA-binding</keyword>
<dbReference type="Pfam" id="PF00178">
    <property type="entry name" value="Ets"/>
    <property type="match status" value="1"/>
</dbReference>
<comment type="caution">
    <text evidence="5">The sequence shown here is derived from an EMBL/GenBank/DDBJ whole genome shotgun (WGS) entry which is preliminary data.</text>
</comment>